<reference evidence="1" key="1">
    <citation type="submission" date="2014-11" db="EMBL/GenBank/DDBJ databases">
        <authorList>
            <person name="Amaro Gonzalez C."/>
        </authorList>
    </citation>
    <scope>NUCLEOTIDE SEQUENCE</scope>
</reference>
<reference evidence="1" key="2">
    <citation type="journal article" date="2015" name="Fish Shellfish Immunol.">
        <title>Early steps in the European eel (Anguilla anguilla)-Vibrio vulnificus interaction in the gills: Role of the RtxA13 toxin.</title>
        <authorList>
            <person name="Callol A."/>
            <person name="Pajuelo D."/>
            <person name="Ebbesson L."/>
            <person name="Teles M."/>
            <person name="MacKenzie S."/>
            <person name="Amaro C."/>
        </authorList>
    </citation>
    <scope>NUCLEOTIDE SEQUENCE</scope>
</reference>
<dbReference type="AlphaFoldDB" id="A0A0E9RD81"/>
<name>A0A0E9RD81_ANGAN</name>
<proteinExistence type="predicted"/>
<sequence>MCRVMPGTSLVIAFSTAASEKVRYVSLLPHSGAIAP</sequence>
<evidence type="ECO:0000313" key="1">
    <source>
        <dbReference type="EMBL" id="JAH26435.1"/>
    </source>
</evidence>
<organism evidence="1">
    <name type="scientific">Anguilla anguilla</name>
    <name type="common">European freshwater eel</name>
    <name type="synonym">Muraena anguilla</name>
    <dbReference type="NCBI Taxonomy" id="7936"/>
    <lineage>
        <taxon>Eukaryota</taxon>
        <taxon>Metazoa</taxon>
        <taxon>Chordata</taxon>
        <taxon>Craniata</taxon>
        <taxon>Vertebrata</taxon>
        <taxon>Euteleostomi</taxon>
        <taxon>Actinopterygii</taxon>
        <taxon>Neopterygii</taxon>
        <taxon>Teleostei</taxon>
        <taxon>Anguilliformes</taxon>
        <taxon>Anguillidae</taxon>
        <taxon>Anguilla</taxon>
    </lineage>
</organism>
<dbReference type="EMBL" id="GBXM01082142">
    <property type="protein sequence ID" value="JAH26435.1"/>
    <property type="molecule type" value="Transcribed_RNA"/>
</dbReference>
<protein>
    <submittedName>
        <fullName evidence="1">Uncharacterized protein</fullName>
    </submittedName>
</protein>
<accession>A0A0E9RD81</accession>